<dbReference type="InterPro" id="IPR000277">
    <property type="entry name" value="Cys/Met-Metab_PyrdxlP-dep_enz"/>
</dbReference>
<keyword evidence="3 4" id="KW-0663">Pyridoxal phosphate</keyword>
<dbReference type="FunFam" id="3.90.1150.10:FF:000033">
    <property type="entry name" value="Cystathionine gamma-synthase"/>
    <property type="match status" value="1"/>
</dbReference>
<dbReference type="Gene3D" id="3.90.1150.10">
    <property type="entry name" value="Aspartate Aminotransferase, domain 1"/>
    <property type="match status" value="1"/>
</dbReference>
<dbReference type="PANTHER" id="PTHR11808:SF90">
    <property type="entry name" value="CYSTATHIONINE GAMMA-SYNTHASE"/>
    <property type="match status" value="1"/>
</dbReference>
<comment type="caution">
    <text evidence="6">The sequence shown here is derived from an EMBL/GenBank/DDBJ whole genome shotgun (WGS) entry which is preliminary data.</text>
</comment>
<dbReference type="GO" id="GO:0019346">
    <property type="term" value="P:transsulfuration"/>
    <property type="evidence" value="ECO:0007669"/>
    <property type="project" value="InterPro"/>
</dbReference>
<dbReference type="InterPro" id="IPR015424">
    <property type="entry name" value="PyrdxlP-dep_Trfase"/>
</dbReference>
<name>A0A1H2WDV9_ACIFE</name>
<dbReference type="FunFam" id="3.40.640.10:FF:000009">
    <property type="entry name" value="Cystathionine gamma-synthase homolog"/>
    <property type="match status" value="1"/>
</dbReference>
<evidence type="ECO:0000256" key="4">
    <source>
        <dbReference type="PIRSR" id="PIRSR001434-2"/>
    </source>
</evidence>
<evidence type="ECO:0000256" key="1">
    <source>
        <dbReference type="ARBA" id="ARBA00001933"/>
    </source>
</evidence>
<dbReference type="CDD" id="cd00614">
    <property type="entry name" value="CGS_like"/>
    <property type="match status" value="1"/>
</dbReference>
<dbReference type="GO" id="GO:0005737">
    <property type="term" value="C:cytoplasm"/>
    <property type="evidence" value="ECO:0007669"/>
    <property type="project" value="TreeGrafter"/>
</dbReference>
<reference evidence="6 7" key="1">
    <citation type="submission" date="2016-10" db="EMBL/GenBank/DDBJ databases">
        <authorList>
            <person name="Varghese N."/>
            <person name="Submissions S."/>
        </authorList>
    </citation>
    <scope>NUCLEOTIDE SEQUENCE [LARGE SCALE GENOMIC DNA]</scope>
    <source>
        <strain evidence="6 7">WCC6</strain>
    </source>
</reference>
<sequence length="379" mass="41621">MKFTTACIHGGGPNDATGAVSPALYLTSTFAHPGVGQSTGWAYTRESNPTHARLEKVLSTLEGGTDALCFSSGMAAIDAVMRLFAPGDHLITGFDLYGGSFRLFRTTYEPLGLTFTPVHTSDLKAVEEAITPATRGIYLETPTNPTMEITDLEALSDLAHRHQLLVIVDNTFLSPCFQRPLTLGADIVVHSGTKYLAGHNDLLAGFVISREDEVAARLRTIYKTTGAVLSVFDAWLMLRSLKTLPVRMKQHQENALYLARWLEQQPLVEKVLYPGLPDHPGYAIQKKQAKGFGGMISFYVKSPEAAKTILEKIRLIQFAESLGGTESLLTYPITQTHADLTPEEAEEKGITHTLLRFSVGLEDKEDLRDDLAQAFHQCK</sequence>
<dbReference type="InterPro" id="IPR015422">
    <property type="entry name" value="PyrdxlP-dep_Trfase_small"/>
</dbReference>
<comment type="cofactor">
    <cofactor evidence="1 5">
        <name>pyridoxal 5'-phosphate</name>
        <dbReference type="ChEBI" id="CHEBI:597326"/>
    </cofactor>
</comment>
<dbReference type="Gene3D" id="3.40.640.10">
    <property type="entry name" value="Type I PLP-dependent aspartate aminotransferase-like (Major domain)"/>
    <property type="match status" value="1"/>
</dbReference>
<accession>A0A1H2WDV9</accession>
<dbReference type="InterPro" id="IPR054542">
    <property type="entry name" value="Cys_met_metab_PP"/>
</dbReference>
<evidence type="ECO:0000256" key="3">
    <source>
        <dbReference type="ARBA" id="ARBA00022898"/>
    </source>
</evidence>
<dbReference type="Pfam" id="PF01053">
    <property type="entry name" value="Cys_Met_Meta_PP"/>
    <property type="match status" value="1"/>
</dbReference>
<dbReference type="GO" id="GO:0016846">
    <property type="term" value="F:carbon-sulfur lyase activity"/>
    <property type="evidence" value="ECO:0007669"/>
    <property type="project" value="TreeGrafter"/>
</dbReference>
<dbReference type="RefSeq" id="WP_074705508.1">
    <property type="nucleotide sequence ID" value="NZ_CBCSNF010000068.1"/>
</dbReference>
<feature type="modified residue" description="N6-(pyridoxal phosphate)lysine" evidence="4">
    <location>
        <position position="194"/>
    </location>
</feature>
<proteinExistence type="inferred from homology"/>
<dbReference type="PIRSF" id="PIRSF001434">
    <property type="entry name" value="CGS"/>
    <property type="match status" value="1"/>
</dbReference>
<dbReference type="Proteomes" id="UP000182379">
    <property type="component" value="Unassembled WGS sequence"/>
</dbReference>
<gene>
    <name evidence="6" type="ORF">SAMN05216495_1068</name>
</gene>
<dbReference type="GO" id="GO:0030170">
    <property type="term" value="F:pyridoxal phosphate binding"/>
    <property type="evidence" value="ECO:0007669"/>
    <property type="project" value="InterPro"/>
</dbReference>
<dbReference type="GO" id="GO:0009086">
    <property type="term" value="P:methionine biosynthetic process"/>
    <property type="evidence" value="ECO:0007669"/>
    <property type="project" value="UniProtKB-ARBA"/>
</dbReference>
<dbReference type="EMBL" id="FNOP01000006">
    <property type="protein sequence ID" value="SDW78718.1"/>
    <property type="molecule type" value="Genomic_DNA"/>
</dbReference>
<evidence type="ECO:0000313" key="7">
    <source>
        <dbReference type="Proteomes" id="UP000182379"/>
    </source>
</evidence>
<protein>
    <submittedName>
        <fullName evidence="6">Cystathionine gamma-synthase/cystathionine beta-lyase</fullName>
    </submittedName>
</protein>
<comment type="similarity">
    <text evidence="2 5">Belongs to the trans-sulfuration enzymes family.</text>
</comment>
<organism evidence="6 7">
    <name type="scientific">Acidaminococcus fermentans</name>
    <dbReference type="NCBI Taxonomy" id="905"/>
    <lineage>
        <taxon>Bacteria</taxon>
        <taxon>Bacillati</taxon>
        <taxon>Bacillota</taxon>
        <taxon>Negativicutes</taxon>
        <taxon>Acidaminococcales</taxon>
        <taxon>Acidaminococcaceae</taxon>
        <taxon>Acidaminococcus</taxon>
    </lineage>
</organism>
<dbReference type="InterPro" id="IPR015421">
    <property type="entry name" value="PyrdxlP-dep_Trfase_major"/>
</dbReference>
<dbReference type="PROSITE" id="PS00868">
    <property type="entry name" value="CYS_MET_METAB_PP"/>
    <property type="match status" value="1"/>
</dbReference>
<evidence type="ECO:0000256" key="2">
    <source>
        <dbReference type="ARBA" id="ARBA00009077"/>
    </source>
</evidence>
<evidence type="ECO:0000256" key="5">
    <source>
        <dbReference type="RuleBase" id="RU362118"/>
    </source>
</evidence>
<keyword evidence="6" id="KW-0456">Lyase</keyword>
<dbReference type="SUPFAM" id="SSF53383">
    <property type="entry name" value="PLP-dependent transferases"/>
    <property type="match status" value="1"/>
</dbReference>
<dbReference type="PANTHER" id="PTHR11808">
    <property type="entry name" value="TRANS-SULFURATION ENZYME FAMILY MEMBER"/>
    <property type="match status" value="1"/>
</dbReference>
<dbReference type="AlphaFoldDB" id="A0A1H2WDV9"/>
<evidence type="ECO:0000313" key="6">
    <source>
        <dbReference type="EMBL" id="SDW78718.1"/>
    </source>
</evidence>